<dbReference type="Pfam" id="PF14423">
    <property type="entry name" value="Imm5"/>
    <property type="match status" value="1"/>
</dbReference>
<dbReference type="InterPro" id="IPR025675">
    <property type="entry name" value="Imm5"/>
</dbReference>
<dbReference type="InterPro" id="IPR036170">
    <property type="entry name" value="YezG-like_sf"/>
</dbReference>
<dbReference type="Proteomes" id="UP000286246">
    <property type="component" value="Unassembled WGS sequence"/>
</dbReference>
<dbReference type="SUPFAM" id="SSF160424">
    <property type="entry name" value="BH3703-like"/>
    <property type="match status" value="1"/>
</dbReference>
<evidence type="ECO:0000313" key="2">
    <source>
        <dbReference type="EMBL" id="RKE56084.1"/>
    </source>
</evidence>
<proteinExistence type="predicted"/>
<feature type="domain" description="Immunity protein Imm5" evidence="1">
    <location>
        <begin position="6"/>
        <end position="175"/>
    </location>
</feature>
<dbReference type="RefSeq" id="WP_120257799.1">
    <property type="nucleotide sequence ID" value="NZ_RAPY01000001.1"/>
</dbReference>
<sequence>MLIDIIKDAKIELLKNDLGHLPLMNRVHIAENLRDPIKINKVFLACCKFVYSTLEINDSLLSNILNKAERHLYGKENFDFKMLYDKNKNYLEAVNLKPFSDVGLACLALCASIYTDAASLFDIDDYEDDNSYDPESWSTDFCAANAFAGGNPFSHEGSKEKRVEFWNFFLDTVVTISNSPNLSVGDKIEYEEQVSIQMDRSKVYVDSFIKNKIDRVVELILKDLENSIGEAYWNRVEIEGQDIGGVGMKGYYFDANDRGERLELTYYLYDGEESTVKLLSAVKKYIYQQSPEEGTWFSYNLLIYPNGEHRIVYNFDNPKIYADKQPSLEPFITEFTNYPRTKSFTPKWWQAIVTQNHLEYL</sequence>
<accession>A0A420BH62</accession>
<comment type="caution">
    <text evidence="2">The sequence shown here is derived from an EMBL/GenBank/DDBJ whole genome shotgun (WGS) entry which is preliminary data.</text>
</comment>
<dbReference type="AlphaFoldDB" id="A0A420BH62"/>
<dbReference type="OrthoDB" id="1494656at2"/>
<evidence type="ECO:0000313" key="3">
    <source>
        <dbReference type="Proteomes" id="UP000286246"/>
    </source>
</evidence>
<reference evidence="2 3" key="1">
    <citation type="submission" date="2018-09" db="EMBL/GenBank/DDBJ databases">
        <title>Genomic Encyclopedia of Type Strains, Phase III (KMG-III): the genomes of soil and plant-associated and newly described type strains.</title>
        <authorList>
            <person name="Whitman W."/>
        </authorList>
    </citation>
    <scope>NUCLEOTIDE SEQUENCE [LARGE SCALE GENOMIC DNA]</scope>
    <source>
        <strain evidence="2 3">CECT 7938</strain>
    </source>
</reference>
<name>A0A420BH62_SPHD1</name>
<organism evidence="2 3">
    <name type="scientific">Sphingobacterium detergens</name>
    <dbReference type="NCBI Taxonomy" id="1145106"/>
    <lineage>
        <taxon>Bacteria</taxon>
        <taxon>Pseudomonadati</taxon>
        <taxon>Bacteroidota</taxon>
        <taxon>Sphingobacteriia</taxon>
        <taxon>Sphingobacteriales</taxon>
        <taxon>Sphingobacteriaceae</taxon>
        <taxon>Sphingobacterium</taxon>
    </lineage>
</organism>
<protein>
    <submittedName>
        <fullName evidence="2">Immunity protein Imm5 of predicted polymorphic toxin system</fullName>
    </submittedName>
</protein>
<gene>
    <name evidence="2" type="ORF">DFQ12_0936</name>
</gene>
<evidence type="ECO:0000259" key="1">
    <source>
        <dbReference type="Pfam" id="PF14423"/>
    </source>
</evidence>
<keyword evidence="3" id="KW-1185">Reference proteome</keyword>
<dbReference type="EMBL" id="RAPY01000001">
    <property type="protein sequence ID" value="RKE56084.1"/>
    <property type="molecule type" value="Genomic_DNA"/>
</dbReference>